<evidence type="ECO:0000313" key="2">
    <source>
        <dbReference type="Proteomes" id="UP000193380"/>
    </source>
</evidence>
<reference evidence="1" key="1">
    <citation type="journal article" date="2014" name="Nat. Commun.">
        <title>The rainbow trout genome provides novel insights into evolution after whole-genome duplication in vertebrates.</title>
        <authorList>
            <person name="Berthelot C."/>
            <person name="Brunet F."/>
            <person name="Chalopin D."/>
            <person name="Juanchich A."/>
            <person name="Bernard M."/>
            <person name="Noel B."/>
            <person name="Bento P."/>
            <person name="Da Silva C."/>
            <person name="Labadie K."/>
            <person name="Alberti A."/>
            <person name="Aury J.M."/>
            <person name="Louis A."/>
            <person name="Dehais P."/>
            <person name="Bardou P."/>
            <person name="Montfort J."/>
            <person name="Klopp C."/>
            <person name="Cabau C."/>
            <person name="Gaspin C."/>
            <person name="Thorgaard G.H."/>
            <person name="Boussaha M."/>
            <person name="Quillet E."/>
            <person name="Guyomard R."/>
            <person name="Galiana D."/>
            <person name="Bobe J."/>
            <person name="Volff J.N."/>
            <person name="Genet C."/>
            <person name="Wincker P."/>
            <person name="Jaillon O."/>
            <person name="Roest Crollius H."/>
            <person name="Guiguen Y."/>
        </authorList>
    </citation>
    <scope>NUCLEOTIDE SEQUENCE [LARGE SCALE GENOMIC DNA]</scope>
</reference>
<evidence type="ECO:0008006" key="3">
    <source>
        <dbReference type="Google" id="ProtNLM"/>
    </source>
</evidence>
<evidence type="ECO:0000313" key="1">
    <source>
        <dbReference type="EMBL" id="CDR00386.1"/>
    </source>
</evidence>
<proteinExistence type="predicted"/>
<gene>
    <name evidence="1" type="ORF">GSONMT00031340001</name>
</gene>
<accession>A0A060Z8N1</accession>
<dbReference type="AlphaFoldDB" id="A0A060Z8N1"/>
<reference evidence="1" key="2">
    <citation type="submission" date="2014-03" db="EMBL/GenBank/DDBJ databases">
        <authorList>
            <person name="Genoscope - CEA"/>
        </authorList>
    </citation>
    <scope>NUCLEOTIDE SEQUENCE</scope>
</reference>
<sequence>MQTSSLRRQVKNMVNQYSEAEIKVCCCACCCCYLTFVLLPKVEVRQIHLNSVFHIS</sequence>
<protein>
    <recommendedName>
        <fullName evidence="3">Golgin subfamily A member 7/ERF4 domain-containing protein</fullName>
    </recommendedName>
</protein>
<dbReference type="EMBL" id="FR956536">
    <property type="protein sequence ID" value="CDR00386.1"/>
    <property type="molecule type" value="Genomic_DNA"/>
</dbReference>
<name>A0A060Z8N1_ONCMY</name>
<dbReference type="PaxDb" id="8022-A0A060Z8N1"/>
<dbReference type="Proteomes" id="UP000193380">
    <property type="component" value="Unassembled WGS sequence"/>
</dbReference>
<organism evidence="1 2">
    <name type="scientific">Oncorhynchus mykiss</name>
    <name type="common">Rainbow trout</name>
    <name type="synonym">Salmo gairdneri</name>
    <dbReference type="NCBI Taxonomy" id="8022"/>
    <lineage>
        <taxon>Eukaryota</taxon>
        <taxon>Metazoa</taxon>
        <taxon>Chordata</taxon>
        <taxon>Craniata</taxon>
        <taxon>Vertebrata</taxon>
        <taxon>Euteleostomi</taxon>
        <taxon>Actinopterygii</taxon>
        <taxon>Neopterygii</taxon>
        <taxon>Teleostei</taxon>
        <taxon>Protacanthopterygii</taxon>
        <taxon>Salmoniformes</taxon>
        <taxon>Salmonidae</taxon>
        <taxon>Salmoninae</taxon>
        <taxon>Oncorhynchus</taxon>
    </lineage>
</organism>